<dbReference type="SMART" id="SM00530">
    <property type="entry name" value="HTH_XRE"/>
    <property type="match status" value="1"/>
</dbReference>
<proteinExistence type="predicted"/>
<feature type="domain" description="HTH cro/C1-type" evidence="2">
    <location>
        <begin position="7"/>
        <end position="61"/>
    </location>
</feature>
<dbReference type="GO" id="GO:0005829">
    <property type="term" value="C:cytosol"/>
    <property type="evidence" value="ECO:0007669"/>
    <property type="project" value="TreeGrafter"/>
</dbReference>
<dbReference type="InterPro" id="IPR001387">
    <property type="entry name" value="Cro/C1-type_HTH"/>
</dbReference>
<name>A0A1H9H6W1_9BACT</name>
<dbReference type="GO" id="GO:0003700">
    <property type="term" value="F:DNA-binding transcription factor activity"/>
    <property type="evidence" value="ECO:0007669"/>
    <property type="project" value="TreeGrafter"/>
</dbReference>
<dbReference type="FunCoup" id="A0A1H9H6W1">
    <property type="interactions" value="6"/>
</dbReference>
<accession>A0A1H9H6W1</accession>
<dbReference type="AlphaFoldDB" id="A0A1H9H6W1"/>
<dbReference type="PROSITE" id="PS50943">
    <property type="entry name" value="HTH_CROC1"/>
    <property type="match status" value="1"/>
</dbReference>
<dbReference type="CDD" id="cd00093">
    <property type="entry name" value="HTH_XRE"/>
    <property type="match status" value="1"/>
</dbReference>
<evidence type="ECO:0000313" key="3">
    <source>
        <dbReference type="EMBL" id="SEQ58060.1"/>
    </source>
</evidence>
<evidence type="ECO:0000313" key="4">
    <source>
        <dbReference type="Proteomes" id="UP000199021"/>
    </source>
</evidence>
<keyword evidence="4" id="KW-1185">Reference proteome</keyword>
<dbReference type="PANTHER" id="PTHR46797:SF1">
    <property type="entry name" value="METHYLPHOSPHONATE SYNTHASE"/>
    <property type="match status" value="1"/>
</dbReference>
<dbReference type="STRING" id="478744.SAMN05444359_11240"/>
<dbReference type="InParanoid" id="A0A1H9H6W1"/>
<dbReference type="EMBL" id="FOFB01000012">
    <property type="protein sequence ID" value="SEQ58060.1"/>
    <property type="molecule type" value="Genomic_DNA"/>
</dbReference>
<keyword evidence="1" id="KW-0238">DNA-binding</keyword>
<dbReference type="GO" id="GO:0003677">
    <property type="term" value="F:DNA binding"/>
    <property type="evidence" value="ECO:0007669"/>
    <property type="project" value="UniProtKB-KW"/>
</dbReference>
<sequence length="97" mass="10720">MNIAKTIRDFREKRKMSQAELATAAGLSTPYISQVETGKKSPTLTSLEKISKALGVPFPILSFLSMDNTDVAEGKQEAFKLVRPAVQAMIEEFFVPE</sequence>
<dbReference type="InterPro" id="IPR010982">
    <property type="entry name" value="Lambda_DNA-bd_dom_sf"/>
</dbReference>
<gene>
    <name evidence="3" type="ORF">SAMN05444359_11240</name>
</gene>
<evidence type="ECO:0000256" key="1">
    <source>
        <dbReference type="ARBA" id="ARBA00023125"/>
    </source>
</evidence>
<dbReference type="OrthoDB" id="7859381at2"/>
<dbReference type="Proteomes" id="UP000199021">
    <property type="component" value="Unassembled WGS sequence"/>
</dbReference>
<reference evidence="4" key="1">
    <citation type="submission" date="2016-10" db="EMBL/GenBank/DDBJ databases">
        <authorList>
            <person name="Varghese N."/>
            <person name="Submissions S."/>
        </authorList>
    </citation>
    <scope>NUCLEOTIDE SEQUENCE [LARGE SCALE GENOMIC DNA]</scope>
    <source>
        <strain evidence="4">DSM 24740</strain>
    </source>
</reference>
<dbReference type="Pfam" id="PF01381">
    <property type="entry name" value="HTH_3"/>
    <property type="match status" value="1"/>
</dbReference>
<dbReference type="InterPro" id="IPR050807">
    <property type="entry name" value="TransReg_Diox_bact_type"/>
</dbReference>
<dbReference type="Gene3D" id="1.10.260.40">
    <property type="entry name" value="lambda repressor-like DNA-binding domains"/>
    <property type="match status" value="1"/>
</dbReference>
<dbReference type="SUPFAM" id="SSF47413">
    <property type="entry name" value="lambda repressor-like DNA-binding domains"/>
    <property type="match status" value="1"/>
</dbReference>
<organism evidence="3 4">
    <name type="scientific">Neolewinella agarilytica</name>
    <dbReference type="NCBI Taxonomy" id="478744"/>
    <lineage>
        <taxon>Bacteria</taxon>
        <taxon>Pseudomonadati</taxon>
        <taxon>Bacteroidota</taxon>
        <taxon>Saprospiria</taxon>
        <taxon>Saprospirales</taxon>
        <taxon>Lewinellaceae</taxon>
        <taxon>Neolewinella</taxon>
    </lineage>
</organism>
<dbReference type="PANTHER" id="PTHR46797">
    <property type="entry name" value="HTH-TYPE TRANSCRIPTIONAL REGULATOR"/>
    <property type="match status" value="1"/>
</dbReference>
<protein>
    <submittedName>
        <fullName evidence="3">Helix-turn-helix</fullName>
    </submittedName>
</protein>
<dbReference type="RefSeq" id="WP_090168731.1">
    <property type="nucleotide sequence ID" value="NZ_FOFB01000012.1"/>
</dbReference>
<evidence type="ECO:0000259" key="2">
    <source>
        <dbReference type="PROSITE" id="PS50943"/>
    </source>
</evidence>